<dbReference type="PROSITE" id="PS51257">
    <property type="entry name" value="PROKAR_LIPOPROTEIN"/>
    <property type="match status" value="1"/>
</dbReference>
<evidence type="ECO:0008006" key="3">
    <source>
        <dbReference type="Google" id="ProtNLM"/>
    </source>
</evidence>
<evidence type="ECO:0000313" key="1">
    <source>
        <dbReference type="EMBL" id="ADY12690.1"/>
    </source>
</evidence>
<name>F0RV39_SPHGB</name>
<dbReference type="HOGENOM" id="CLU_1824069_0_0_12"/>
<keyword evidence="2" id="KW-1185">Reference proteome</keyword>
<accession>F0RV39</accession>
<dbReference type="Proteomes" id="UP000008466">
    <property type="component" value="Chromosome"/>
</dbReference>
<gene>
    <name evidence="1" type="ordered locus">SpiBuddy_0863</name>
</gene>
<evidence type="ECO:0000313" key="2">
    <source>
        <dbReference type="Proteomes" id="UP000008466"/>
    </source>
</evidence>
<dbReference type="RefSeq" id="WP_013606542.1">
    <property type="nucleotide sequence ID" value="NC_015152.1"/>
</dbReference>
<protein>
    <recommendedName>
        <fullName evidence="3">Lipoprotein</fullName>
    </recommendedName>
</protein>
<dbReference type="EMBL" id="CP002541">
    <property type="protein sequence ID" value="ADY12690.1"/>
    <property type="molecule type" value="Genomic_DNA"/>
</dbReference>
<sequence>MRRITTAIILVLLVLSGCSLFLQDTYYFYSMFDGTEDPPYEFELRSTSSGYTIFMSKGREGTGYTQSEAQSQIVLTDFSLTLDGVALATDGTKSVAKLDAYWHVVQEYATGPLIRGRDYTLVGTTNGTDVNRSETILLHIR</sequence>
<proteinExistence type="predicted"/>
<dbReference type="STRING" id="158189.SpiBuddy_0863"/>
<organism evidence="1 2">
    <name type="scientific">Sphaerochaeta globosa (strain ATCC BAA-1886 / DSM 22777 / Buddy)</name>
    <name type="common">Spirochaeta sp. (strain Buddy)</name>
    <dbReference type="NCBI Taxonomy" id="158189"/>
    <lineage>
        <taxon>Bacteria</taxon>
        <taxon>Pseudomonadati</taxon>
        <taxon>Spirochaetota</taxon>
        <taxon>Spirochaetia</taxon>
        <taxon>Spirochaetales</taxon>
        <taxon>Sphaerochaetaceae</taxon>
        <taxon>Sphaerochaeta</taxon>
    </lineage>
</organism>
<reference evidence="2" key="1">
    <citation type="submission" date="2011-02" db="EMBL/GenBank/DDBJ databases">
        <title>Complete sequence of Spirochaeta sp. Buddy.</title>
        <authorList>
            <person name="Lucas S."/>
            <person name="Copeland A."/>
            <person name="Lapidus A."/>
            <person name="Cheng J.-F."/>
            <person name="Goodwin L."/>
            <person name="Pitluck S."/>
            <person name="Zeytun A."/>
            <person name="Detter J.C."/>
            <person name="Han C."/>
            <person name="Tapia R."/>
            <person name="Land M."/>
            <person name="Hauser L."/>
            <person name="Kyrpides N."/>
            <person name="Ivanova N."/>
            <person name="Mikhailova N."/>
            <person name="Pagani I."/>
            <person name="Ritalahti K.M."/>
            <person name="Loeffler F.E."/>
            <person name="Woyke T."/>
        </authorList>
    </citation>
    <scope>NUCLEOTIDE SEQUENCE [LARGE SCALE GENOMIC DNA]</scope>
    <source>
        <strain evidence="2">ATCC BAA-1886 / DSM 22777 / Buddy</strain>
    </source>
</reference>
<dbReference type="KEGG" id="sbu:SpiBuddy_0863"/>
<dbReference type="AlphaFoldDB" id="F0RV39"/>